<dbReference type="InterPro" id="IPR007221">
    <property type="entry name" value="MreC"/>
</dbReference>
<feature type="domain" description="Rod shape-determining protein MreC beta-barrel core" evidence="7">
    <location>
        <begin position="123"/>
        <end position="274"/>
    </location>
</feature>
<dbReference type="PANTHER" id="PTHR34138:SF1">
    <property type="entry name" value="CELL SHAPE-DETERMINING PROTEIN MREC"/>
    <property type="match status" value="1"/>
</dbReference>
<dbReference type="Proteomes" id="UP000040576">
    <property type="component" value="Unassembled WGS sequence"/>
</dbReference>
<proteinExistence type="inferred from homology"/>
<keyword evidence="6" id="KW-0175">Coiled coil</keyword>
<evidence type="ECO:0000256" key="1">
    <source>
        <dbReference type="ARBA" id="ARBA00009369"/>
    </source>
</evidence>
<sequence length="285" mass="32174">MPQFFKNKRLIILLSGIIILVALIGFSLRERDQLSWPEQFVKDTAGFAQMVFAKPAHLVSNLVENMRDLLQTYEENKILKERLDEYAQIKVKADRLEKENAELKALIDKEKDLASFTIHHASVIARDQDRWQETLTIDKGEVQGIKKDMAVITANGMIGKIKSVGKITSTVQLLSTVDRTNRTHVAIQGEHDIYGLIEGFDVEKQQLIIKQIPAEEKVEKGMDVITSGLANVFPKGLYIGKIEKVEPDQYGLTQTAYVKPAANFYNLENVIVVEREMTASEESGE</sequence>
<evidence type="ECO:0000313" key="9">
    <source>
        <dbReference type="Proteomes" id="UP000040576"/>
    </source>
</evidence>
<dbReference type="GO" id="GO:0005886">
    <property type="term" value="C:plasma membrane"/>
    <property type="evidence" value="ECO:0007669"/>
    <property type="project" value="TreeGrafter"/>
</dbReference>
<dbReference type="GO" id="GO:0008360">
    <property type="term" value="P:regulation of cell shape"/>
    <property type="evidence" value="ECO:0007669"/>
    <property type="project" value="UniProtKB-KW"/>
</dbReference>
<keyword evidence="3 5" id="KW-0133">Cell shape</keyword>
<dbReference type="Pfam" id="PF04085">
    <property type="entry name" value="MreC"/>
    <property type="match status" value="1"/>
</dbReference>
<evidence type="ECO:0000256" key="5">
    <source>
        <dbReference type="PIRNR" id="PIRNR038471"/>
    </source>
</evidence>
<organism evidence="8 9">
    <name type="scientific">Caldibacillus thermoamylovorans</name>
    <dbReference type="NCBI Taxonomy" id="35841"/>
    <lineage>
        <taxon>Bacteria</taxon>
        <taxon>Bacillati</taxon>
        <taxon>Bacillota</taxon>
        <taxon>Bacilli</taxon>
        <taxon>Bacillales</taxon>
        <taxon>Bacillaceae</taxon>
        <taxon>Caldibacillus</taxon>
    </lineage>
</organism>
<dbReference type="InterPro" id="IPR042175">
    <property type="entry name" value="Cell/Rod_MreC_2"/>
</dbReference>
<dbReference type="NCBIfam" id="TIGR00219">
    <property type="entry name" value="mreC"/>
    <property type="match status" value="1"/>
</dbReference>
<dbReference type="RefSeq" id="WP_034771426.1">
    <property type="nucleotide sequence ID" value="NZ_CCRF01000066.1"/>
</dbReference>
<dbReference type="Gene3D" id="1.20.5.490">
    <property type="entry name" value="Single helix bin"/>
    <property type="match status" value="1"/>
</dbReference>
<dbReference type="EMBL" id="CCRF01000066">
    <property type="protein sequence ID" value="CEE02178.1"/>
    <property type="molecule type" value="Genomic_DNA"/>
</dbReference>
<protein>
    <recommendedName>
        <fullName evidence="2 5">Cell shape-determining protein MreC</fullName>
    </recommendedName>
    <alternativeName>
        <fullName evidence="4 5">Cell shape protein MreC</fullName>
    </alternativeName>
</protein>
<evidence type="ECO:0000256" key="3">
    <source>
        <dbReference type="ARBA" id="ARBA00022960"/>
    </source>
</evidence>
<dbReference type="InterPro" id="IPR042177">
    <property type="entry name" value="Cell/Rod_1"/>
</dbReference>
<evidence type="ECO:0000259" key="7">
    <source>
        <dbReference type="Pfam" id="PF04085"/>
    </source>
</evidence>
<accession>A0A090J0I3</accession>
<keyword evidence="9" id="KW-1185">Reference proteome</keyword>
<evidence type="ECO:0000256" key="6">
    <source>
        <dbReference type="SAM" id="Coils"/>
    </source>
</evidence>
<reference evidence="8 9" key="1">
    <citation type="submission" date="2014-07" db="EMBL/GenBank/DDBJ databases">
        <authorList>
            <person name="Wibberg Daniel"/>
        </authorList>
    </citation>
    <scope>NUCLEOTIDE SEQUENCE [LARGE SCALE GENOMIC DNA]</scope>
</reference>
<evidence type="ECO:0000256" key="4">
    <source>
        <dbReference type="ARBA" id="ARBA00032089"/>
    </source>
</evidence>
<comment type="function">
    <text evidence="5">Involved in formation and maintenance of cell shape.</text>
</comment>
<comment type="similarity">
    <text evidence="1 5">Belongs to the MreC family.</text>
</comment>
<gene>
    <name evidence="8" type="primary">mreC</name>
    <name evidence="8" type="ORF">BT1A1_2358</name>
</gene>
<dbReference type="PANTHER" id="PTHR34138">
    <property type="entry name" value="CELL SHAPE-DETERMINING PROTEIN MREC"/>
    <property type="match status" value="1"/>
</dbReference>
<feature type="coiled-coil region" evidence="6">
    <location>
        <begin position="79"/>
        <end position="113"/>
    </location>
</feature>
<dbReference type="Gene3D" id="2.40.10.350">
    <property type="entry name" value="Rod shape-determining protein MreC, domain 2"/>
    <property type="match status" value="1"/>
</dbReference>
<dbReference type="PIRSF" id="PIRSF038471">
    <property type="entry name" value="MreC"/>
    <property type="match status" value="1"/>
</dbReference>
<dbReference type="InterPro" id="IPR055342">
    <property type="entry name" value="MreC_beta-barrel_core"/>
</dbReference>
<dbReference type="AlphaFoldDB" id="A0A090J0I3"/>
<dbReference type="Gene3D" id="2.40.10.340">
    <property type="entry name" value="Rod shape-determining protein MreC, domain 1"/>
    <property type="match status" value="1"/>
</dbReference>
<name>A0A090J0I3_9BACI</name>
<evidence type="ECO:0000256" key="2">
    <source>
        <dbReference type="ARBA" id="ARBA00013855"/>
    </source>
</evidence>
<evidence type="ECO:0000313" key="8">
    <source>
        <dbReference type="EMBL" id="CEE02178.1"/>
    </source>
</evidence>